<comment type="caution">
    <text evidence="2">The sequence shown here is derived from an EMBL/GenBank/DDBJ whole genome shotgun (WGS) entry which is preliminary data.</text>
</comment>
<sequence length="200" mass="20644">MFGRSTVEQEARVDRFKMAACGVAAAVLVGGALSGCGAGQVSQTTMQEPAVNGTSANIGDVALRNIHLQVIQTSDFVQPGTDVELMFQASNQSREHDDKLVSITSEVGSVTLTGDTTLPAGGVLIVGAPDGQITPLESLEAAEAAEASVSLTKPITNGLTYEFTFKFEKAGEGTVQVPLSAGEAPRREDVRDTGGHSGGH</sequence>
<evidence type="ECO:0000313" key="2">
    <source>
        <dbReference type="EMBL" id="RWA21590.1"/>
    </source>
</evidence>
<feature type="region of interest" description="Disordered" evidence="1">
    <location>
        <begin position="177"/>
        <end position="200"/>
    </location>
</feature>
<gene>
    <name evidence="2" type="ORF">MELE44368_16085</name>
</gene>
<proteinExistence type="predicted"/>
<evidence type="ECO:0008006" key="4">
    <source>
        <dbReference type="Google" id="ProtNLM"/>
    </source>
</evidence>
<evidence type="ECO:0000256" key="1">
    <source>
        <dbReference type="SAM" id="MobiDB-lite"/>
    </source>
</evidence>
<dbReference type="EMBL" id="ATDN01000009">
    <property type="protein sequence ID" value="RWA21590.1"/>
    <property type="molecule type" value="Genomic_DNA"/>
</dbReference>
<dbReference type="Pfam" id="PF04314">
    <property type="entry name" value="PCuAC"/>
    <property type="match status" value="1"/>
</dbReference>
<accession>A0A439DWJ3</accession>
<dbReference type="Gene3D" id="2.60.40.1890">
    <property type="entry name" value="PCu(A)C copper chaperone"/>
    <property type="match status" value="1"/>
</dbReference>
<dbReference type="InterPro" id="IPR036182">
    <property type="entry name" value="PCuAC_sf"/>
</dbReference>
<dbReference type="Proteomes" id="UP000287177">
    <property type="component" value="Unassembled WGS sequence"/>
</dbReference>
<evidence type="ECO:0000313" key="3">
    <source>
        <dbReference type="Proteomes" id="UP000287177"/>
    </source>
</evidence>
<organism evidence="2 3">
    <name type="scientific">Mycolicibacterium elephantis DSM 44368</name>
    <dbReference type="NCBI Taxonomy" id="1335622"/>
    <lineage>
        <taxon>Bacteria</taxon>
        <taxon>Bacillati</taxon>
        <taxon>Actinomycetota</taxon>
        <taxon>Actinomycetes</taxon>
        <taxon>Mycobacteriales</taxon>
        <taxon>Mycobacteriaceae</taxon>
        <taxon>Mycolicibacterium</taxon>
    </lineage>
</organism>
<protein>
    <recommendedName>
        <fullName evidence="4">LpqE protein</fullName>
    </recommendedName>
</protein>
<name>A0A439DWJ3_9MYCO</name>
<reference evidence="2 3" key="1">
    <citation type="submission" date="2013-06" db="EMBL/GenBank/DDBJ databases">
        <title>The draft sequence of the Mycobacterium elephantis genome.</title>
        <authorList>
            <person name="Pettersson F.B."/>
            <person name="Das S."/>
            <person name="Dasgupta S."/>
            <person name="Bhattacharya A."/>
            <person name="Kirsebom L.A."/>
        </authorList>
    </citation>
    <scope>NUCLEOTIDE SEQUENCE [LARGE SCALE GENOMIC DNA]</scope>
    <source>
        <strain evidence="2 3">DSM 44368</strain>
    </source>
</reference>
<dbReference type="AlphaFoldDB" id="A0A439DWJ3"/>
<dbReference type="InterPro" id="IPR007410">
    <property type="entry name" value="LpqE-like"/>
</dbReference>
<keyword evidence="3" id="KW-1185">Reference proteome</keyword>
<feature type="compositionally biased region" description="Basic and acidic residues" evidence="1">
    <location>
        <begin position="184"/>
        <end position="194"/>
    </location>
</feature>